<keyword evidence="4 7" id="KW-0472">Membrane</keyword>
<keyword evidence="10" id="KW-1185">Reference proteome</keyword>
<evidence type="ECO:0000256" key="7">
    <source>
        <dbReference type="SAM" id="Phobius"/>
    </source>
</evidence>
<feature type="transmembrane region" description="Helical" evidence="7">
    <location>
        <begin position="84"/>
        <end position="105"/>
    </location>
</feature>
<accession>A0A7C8N453</accession>
<feature type="transmembrane region" description="Helical" evidence="7">
    <location>
        <begin position="43"/>
        <end position="64"/>
    </location>
</feature>
<dbReference type="AlphaFoldDB" id="A0A7C8N453"/>
<evidence type="ECO:0000256" key="2">
    <source>
        <dbReference type="ARBA" id="ARBA00022692"/>
    </source>
</evidence>
<evidence type="ECO:0000313" key="9">
    <source>
        <dbReference type="EMBL" id="KAF2972754.1"/>
    </source>
</evidence>
<feature type="compositionally biased region" description="Polar residues" evidence="6">
    <location>
        <begin position="317"/>
        <end position="326"/>
    </location>
</feature>
<proteinExistence type="inferred from homology"/>
<reference evidence="9 10" key="1">
    <citation type="submission" date="2019-12" db="EMBL/GenBank/DDBJ databases">
        <title>Draft genome sequence of the ascomycete Xylaria multiplex DSM 110363.</title>
        <authorList>
            <person name="Buettner E."/>
            <person name="Kellner H."/>
        </authorList>
    </citation>
    <scope>NUCLEOTIDE SEQUENCE [LARGE SCALE GENOMIC DNA]</scope>
    <source>
        <strain evidence="9 10">DSM 110363</strain>
    </source>
</reference>
<dbReference type="Proteomes" id="UP000481858">
    <property type="component" value="Unassembled WGS sequence"/>
</dbReference>
<comment type="subcellular location">
    <subcellularLocation>
        <location evidence="1">Membrane</location>
        <topology evidence="1">Multi-pass membrane protein</topology>
    </subcellularLocation>
</comment>
<dbReference type="PANTHER" id="PTHR33048">
    <property type="entry name" value="PTH11-LIKE INTEGRAL MEMBRANE PROTEIN (AFU_ORTHOLOGUE AFUA_5G11245)"/>
    <property type="match status" value="1"/>
</dbReference>
<evidence type="ECO:0000259" key="8">
    <source>
        <dbReference type="Pfam" id="PF20684"/>
    </source>
</evidence>
<dbReference type="InterPro" id="IPR052337">
    <property type="entry name" value="SAT4-like"/>
</dbReference>
<gene>
    <name evidence="9" type="ORF">GQX73_g787</name>
</gene>
<evidence type="ECO:0000256" key="3">
    <source>
        <dbReference type="ARBA" id="ARBA00022989"/>
    </source>
</evidence>
<evidence type="ECO:0000256" key="1">
    <source>
        <dbReference type="ARBA" id="ARBA00004141"/>
    </source>
</evidence>
<dbReference type="InterPro" id="IPR049326">
    <property type="entry name" value="Rhodopsin_dom_fungi"/>
</dbReference>
<sequence>MADVDFNSLPFDQQVEIFDATPLLEAPPGVIPDYEHPYARNDVTIAVTVVGLAFTTVIYTLRMYSRMFVIKRFRIEDYVGMGGFATYVALCGVLGALVHTGGFLAHQWEVLGARSIEIAKLVQVQTTLYNISMMFTKVSILSEVSRDRRLAISAIFSSGILSIAFAGARVSVSIRTLTQPDFLWLGSQSILFGLAEMTFAFWVFCIPAIPKSVHGSQIAALPRYLWSKVRSTATLAKKPSQDSGSSWPISDKTPLPENANKVIGENSRQINNSRNPEKKRSKSSVSQQRRTEPSAANRILRTTDLLASVDSTHENANESGNNQGLEKNQHPWV</sequence>
<name>A0A7C8N453_9PEZI</name>
<feature type="transmembrane region" description="Helical" evidence="7">
    <location>
        <begin position="182"/>
        <end position="204"/>
    </location>
</feature>
<feature type="region of interest" description="Disordered" evidence="6">
    <location>
        <begin position="236"/>
        <end position="333"/>
    </location>
</feature>
<dbReference type="GO" id="GO:0016020">
    <property type="term" value="C:membrane"/>
    <property type="evidence" value="ECO:0007669"/>
    <property type="project" value="UniProtKB-SubCell"/>
</dbReference>
<comment type="similarity">
    <text evidence="5">Belongs to the SAT4 family.</text>
</comment>
<evidence type="ECO:0000313" key="10">
    <source>
        <dbReference type="Proteomes" id="UP000481858"/>
    </source>
</evidence>
<comment type="caution">
    <text evidence="9">The sequence shown here is derived from an EMBL/GenBank/DDBJ whole genome shotgun (WGS) entry which is preliminary data.</text>
</comment>
<dbReference type="OrthoDB" id="444631at2759"/>
<keyword evidence="3 7" id="KW-1133">Transmembrane helix</keyword>
<feature type="transmembrane region" description="Helical" evidence="7">
    <location>
        <begin position="150"/>
        <end position="170"/>
    </location>
</feature>
<dbReference type="EMBL" id="WUBL01000004">
    <property type="protein sequence ID" value="KAF2972754.1"/>
    <property type="molecule type" value="Genomic_DNA"/>
</dbReference>
<protein>
    <recommendedName>
        <fullName evidence="8">Rhodopsin domain-containing protein</fullName>
    </recommendedName>
</protein>
<dbReference type="PANTHER" id="PTHR33048:SF47">
    <property type="entry name" value="INTEGRAL MEMBRANE PROTEIN-RELATED"/>
    <property type="match status" value="1"/>
</dbReference>
<organism evidence="9 10">
    <name type="scientific">Xylaria multiplex</name>
    <dbReference type="NCBI Taxonomy" id="323545"/>
    <lineage>
        <taxon>Eukaryota</taxon>
        <taxon>Fungi</taxon>
        <taxon>Dikarya</taxon>
        <taxon>Ascomycota</taxon>
        <taxon>Pezizomycotina</taxon>
        <taxon>Sordariomycetes</taxon>
        <taxon>Xylariomycetidae</taxon>
        <taxon>Xylariales</taxon>
        <taxon>Xylariaceae</taxon>
        <taxon>Xylaria</taxon>
    </lineage>
</organism>
<evidence type="ECO:0000256" key="4">
    <source>
        <dbReference type="ARBA" id="ARBA00023136"/>
    </source>
</evidence>
<dbReference type="InParanoid" id="A0A7C8N453"/>
<feature type="domain" description="Rhodopsin" evidence="8">
    <location>
        <begin position="61"/>
        <end position="141"/>
    </location>
</feature>
<dbReference type="Pfam" id="PF20684">
    <property type="entry name" value="Fung_rhodopsin"/>
    <property type="match status" value="1"/>
</dbReference>
<evidence type="ECO:0000256" key="6">
    <source>
        <dbReference type="SAM" id="MobiDB-lite"/>
    </source>
</evidence>
<keyword evidence="2 7" id="KW-0812">Transmembrane</keyword>
<evidence type="ECO:0000256" key="5">
    <source>
        <dbReference type="ARBA" id="ARBA00038359"/>
    </source>
</evidence>